<reference evidence="1" key="1">
    <citation type="submission" date="2021-10" db="EMBL/GenBank/DDBJ databases">
        <title>Melipona bicolor Genome sequencing and assembly.</title>
        <authorList>
            <person name="Araujo N.S."/>
            <person name="Arias M.C."/>
        </authorList>
    </citation>
    <scope>NUCLEOTIDE SEQUENCE</scope>
    <source>
        <strain evidence="1">USP_2M_L1-L4_2017</strain>
        <tissue evidence="1">Whole body</tissue>
    </source>
</reference>
<dbReference type="EMBL" id="JAHYIQ010000051">
    <property type="protein sequence ID" value="KAK1117456.1"/>
    <property type="molecule type" value="Genomic_DNA"/>
</dbReference>
<proteinExistence type="predicted"/>
<dbReference type="Proteomes" id="UP001177670">
    <property type="component" value="Unassembled WGS sequence"/>
</dbReference>
<comment type="caution">
    <text evidence="1">The sequence shown here is derived from an EMBL/GenBank/DDBJ whole genome shotgun (WGS) entry which is preliminary data.</text>
</comment>
<sequence>MSVMSKKPSETVFEASFTDDSTLWPEWSDAALNKENWAYPKNGPDGSFLDTQLVQLPPSLTPYEWIRAKNLNGNGQLTMFTDDPKSLDLVINNKHLLHSQVIN</sequence>
<accession>A0AA40KEJ3</accession>
<dbReference type="AlphaFoldDB" id="A0AA40KEJ3"/>
<gene>
    <name evidence="1" type="ORF">K0M31_016660</name>
</gene>
<keyword evidence="2" id="KW-1185">Reference proteome</keyword>
<organism evidence="1 2">
    <name type="scientific">Melipona bicolor</name>
    <dbReference type="NCBI Taxonomy" id="60889"/>
    <lineage>
        <taxon>Eukaryota</taxon>
        <taxon>Metazoa</taxon>
        <taxon>Ecdysozoa</taxon>
        <taxon>Arthropoda</taxon>
        <taxon>Hexapoda</taxon>
        <taxon>Insecta</taxon>
        <taxon>Pterygota</taxon>
        <taxon>Neoptera</taxon>
        <taxon>Endopterygota</taxon>
        <taxon>Hymenoptera</taxon>
        <taxon>Apocrita</taxon>
        <taxon>Aculeata</taxon>
        <taxon>Apoidea</taxon>
        <taxon>Anthophila</taxon>
        <taxon>Apidae</taxon>
        <taxon>Melipona</taxon>
    </lineage>
</organism>
<protein>
    <submittedName>
        <fullName evidence="1">Uncharacterized protein</fullName>
    </submittedName>
</protein>
<evidence type="ECO:0000313" key="1">
    <source>
        <dbReference type="EMBL" id="KAK1117456.1"/>
    </source>
</evidence>
<evidence type="ECO:0000313" key="2">
    <source>
        <dbReference type="Proteomes" id="UP001177670"/>
    </source>
</evidence>
<name>A0AA40KEJ3_9HYME</name>